<dbReference type="Proteomes" id="UP000029643">
    <property type="component" value="Unassembled WGS sequence"/>
</dbReference>
<gene>
    <name evidence="1" type="ORF">JCM19274_5025</name>
</gene>
<sequence>MGEELSNTLPIIFKADQLNKTSLAQVFSEVGINYSLIDLFSLISAVPHKIIVIDSAEKLLEAQPDSAFKQLLSIISENKGIKLLMTCRSYAVNVIKQKFGIDSKKINVIDIPLLDDDEIELVKNEFPQLTNFLLNDKISEVLKSPKYLDFTISAIKENENISDDISYSEFKEILWSEVIENSTVTKNGLPRKRGVTFSHIAVGRAINMRLFLNQKMIK</sequence>
<accession>A0A090X479</accession>
<comment type="caution">
    <text evidence="1">The sequence shown here is derived from an EMBL/GenBank/DDBJ whole genome shotgun (WGS) entry which is preliminary data.</text>
</comment>
<organism evidence="1 2">
    <name type="scientific">Algibacter lectus</name>
    <dbReference type="NCBI Taxonomy" id="221126"/>
    <lineage>
        <taxon>Bacteria</taxon>
        <taxon>Pseudomonadati</taxon>
        <taxon>Bacteroidota</taxon>
        <taxon>Flavobacteriia</taxon>
        <taxon>Flavobacteriales</taxon>
        <taxon>Flavobacteriaceae</taxon>
        <taxon>Algibacter</taxon>
    </lineage>
</organism>
<reference evidence="1 2" key="1">
    <citation type="journal article" date="2014" name="Genome Announc.">
        <title>Draft Genome Sequences of Marine Flavobacterium Algibacter lectus Strains SS8 and NR4.</title>
        <authorList>
            <person name="Takatani N."/>
            <person name="Nakanishi M."/>
            <person name="Meirelles P."/>
            <person name="Mino S."/>
            <person name="Suda W."/>
            <person name="Oshima K."/>
            <person name="Hattori M."/>
            <person name="Ohkuma M."/>
            <person name="Hosokawa M."/>
            <person name="Miyashita K."/>
            <person name="Thompson F.L."/>
            <person name="Niwa A."/>
            <person name="Sawabe T."/>
            <person name="Sawabe T."/>
        </authorList>
    </citation>
    <scope>NUCLEOTIDE SEQUENCE [LARGE SCALE GENOMIC DNA]</scope>
    <source>
        <strain evidence="2">JCM19274</strain>
    </source>
</reference>
<evidence type="ECO:0000313" key="2">
    <source>
        <dbReference type="Proteomes" id="UP000029643"/>
    </source>
</evidence>
<name>A0A090X479_9FLAO</name>
<protein>
    <submittedName>
        <fullName evidence="1">Uncharacterized protein</fullName>
    </submittedName>
</protein>
<dbReference type="EMBL" id="BBNU01000001">
    <property type="protein sequence ID" value="GAL77312.1"/>
    <property type="molecule type" value="Genomic_DNA"/>
</dbReference>
<dbReference type="AlphaFoldDB" id="A0A090X479"/>
<proteinExistence type="predicted"/>
<evidence type="ECO:0000313" key="1">
    <source>
        <dbReference type="EMBL" id="GAL77312.1"/>
    </source>
</evidence>